<protein>
    <recommendedName>
        <fullName evidence="3">DUF2892 domain-containing protein</fullName>
    </recommendedName>
</protein>
<sequence length="132" mass="15243">MDAPFLTTADRVPASTLEDVNERIRQDIGDRLWYYADRPDEIDDRLVELEREWDIERTLEANASALVLIGLGLGLRVDRRFLALPAVVAAFLFQHALQGWCPPVPLFRRLGVRTRRETEAERYALEPIRNVN</sequence>
<dbReference type="GeneID" id="37640697"/>
<evidence type="ECO:0000313" key="2">
    <source>
        <dbReference type="Proteomes" id="UP000258613"/>
    </source>
</evidence>
<dbReference type="KEGG" id="nag:AArcMg_0211"/>
<name>A0A346PL39_9EURY</name>
<evidence type="ECO:0008006" key="3">
    <source>
        <dbReference type="Google" id="ProtNLM"/>
    </source>
</evidence>
<dbReference type="AlphaFoldDB" id="A0A346PL39"/>
<dbReference type="Gene3D" id="6.10.140.1340">
    <property type="match status" value="1"/>
</dbReference>
<accession>A0A346PL39</accession>
<keyword evidence="2" id="KW-1185">Reference proteome</keyword>
<evidence type="ECO:0000313" key="1">
    <source>
        <dbReference type="EMBL" id="AXR80234.1"/>
    </source>
</evidence>
<dbReference type="RefSeq" id="WP_186336783.1">
    <property type="nucleotide sequence ID" value="NZ_CP027033.1"/>
</dbReference>
<dbReference type="EMBL" id="CP027033">
    <property type="protein sequence ID" value="AXR80234.1"/>
    <property type="molecule type" value="Genomic_DNA"/>
</dbReference>
<reference evidence="2" key="1">
    <citation type="submission" date="2018-02" db="EMBL/GenBank/DDBJ databases">
        <title>Phenotypic and genomic properties of facultatively anaerobic sulfur-reducing natronoarchaea from hypersaline soda lakes.</title>
        <authorList>
            <person name="Sorokin D.Y."/>
            <person name="Kublanov I.V."/>
            <person name="Roman P."/>
            <person name="Sinninghe Damste J.S."/>
            <person name="Golyshin P.N."/>
            <person name="Rojo D."/>
            <person name="Ciordia S."/>
            <person name="Mena M.D.C."/>
            <person name="Ferrer M."/>
            <person name="Messina E."/>
            <person name="Smedile F."/>
            <person name="La Spada G."/>
            <person name="La Cono V."/>
            <person name="Yakimov M.M."/>
        </authorList>
    </citation>
    <scope>NUCLEOTIDE SEQUENCE [LARGE SCALE GENOMIC DNA]</scope>
    <source>
        <strain evidence="2">AArc-Mg</strain>
    </source>
</reference>
<dbReference type="OrthoDB" id="198027at2157"/>
<organism evidence="1 2">
    <name type="scientific">Natrarchaeobaculum sulfurireducens</name>
    <dbReference type="NCBI Taxonomy" id="2044521"/>
    <lineage>
        <taxon>Archaea</taxon>
        <taxon>Methanobacteriati</taxon>
        <taxon>Methanobacteriota</taxon>
        <taxon>Stenosarchaea group</taxon>
        <taxon>Halobacteria</taxon>
        <taxon>Halobacteriales</taxon>
        <taxon>Natrialbaceae</taxon>
        <taxon>Natrarchaeobaculum</taxon>
    </lineage>
</organism>
<dbReference type="Proteomes" id="UP000258613">
    <property type="component" value="Chromosome"/>
</dbReference>
<gene>
    <name evidence="1" type="ORF">AArcMg_0211</name>
</gene>
<proteinExistence type="predicted"/>